<dbReference type="OrthoDB" id="7462733at2759"/>
<reference evidence="1" key="1">
    <citation type="submission" date="2022-03" db="EMBL/GenBank/DDBJ databases">
        <authorList>
            <person name="Lindestad O."/>
        </authorList>
    </citation>
    <scope>NUCLEOTIDE SEQUENCE</scope>
</reference>
<comment type="caution">
    <text evidence="1">The sequence shown here is derived from an EMBL/GenBank/DDBJ whole genome shotgun (WGS) entry which is preliminary data.</text>
</comment>
<sequence length="813" mass="87863">MQDSRSQSLYTPNYQSYYPSYASKVIQPTYQRSAEVMTPLKRPSEYSQKTYRNAAELSSQAVQRPVELRPPIYPTTLLNPTIQSAMEFRPQTYQKAVEFFSPAAQKSVELQPIYQRAADSVIPTAQTPIKYHQPAYQKADELLSLSTLPMEFRKAYQHTQELMSPIIQTATEYYQPAYQKLGEIVASQNPTEYKHTTCDLTAPNLQSTQIPVSTSLAIESLKALTLPKSECPLLTSQAIESIKDLGFTESECSPRSSADTLDANVLNNLAIALQLLIVNNIINHPRESLVSKSKVSDSLLDFVNTPESPVQSQLCVNPGVVPQVIANPQLVTAPQVISSPLISTTIVDNSVSTALANALQLLIVSNIIESKLGASCLTNLLNVNPVIEPVAPCYPRVNIAEYITPITPCTSSVEIISPCRSFIEPIAPNYGISDTFYSKPYGAIEPYPYLGCSEILPNLYDRFAPCGTEIVNPWLSNVYLRDVVTPSNYCGVDEIISPTFYPYNNCGVDIITSSPFTPICGNDVVAIPSYNPGCFGGFNEIIAPIPYTSCGDIITPFNPCGVTELISPCGPFYGGLPEVITPINPCNTGCFGNVAEFVTPYNYFGGISEIISPISPCNPGCGVPEICSPCSPYYGGIPEVISPVYKPGCAGIPELLPSNPFGPCRGPEIVTPCVTNSYPEVIIPTSYCAGCSGCEFCGPAAFPTNFGYLPSWPGLIKLGEKVFLTAGFKHGAIALVKTGFDNDCDDISSLKNGSANCKATSDPPCFSFIKLHTDINCIISIKVLHTDGVQSVMIVVGEVSKGGISRICAFSIG</sequence>
<dbReference type="Proteomes" id="UP000838756">
    <property type="component" value="Unassembled WGS sequence"/>
</dbReference>
<dbReference type="AlphaFoldDB" id="A0A8S4S7Y6"/>
<organism evidence="1 2">
    <name type="scientific">Pararge aegeria aegeria</name>
    <dbReference type="NCBI Taxonomy" id="348720"/>
    <lineage>
        <taxon>Eukaryota</taxon>
        <taxon>Metazoa</taxon>
        <taxon>Ecdysozoa</taxon>
        <taxon>Arthropoda</taxon>
        <taxon>Hexapoda</taxon>
        <taxon>Insecta</taxon>
        <taxon>Pterygota</taxon>
        <taxon>Neoptera</taxon>
        <taxon>Endopterygota</taxon>
        <taxon>Lepidoptera</taxon>
        <taxon>Glossata</taxon>
        <taxon>Ditrysia</taxon>
        <taxon>Papilionoidea</taxon>
        <taxon>Nymphalidae</taxon>
        <taxon>Satyrinae</taxon>
        <taxon>Satyrini</taxon>
        <taxon>Parargina</taxon>
        <taxon>Pararge</taxon>
    </lineage>
</organism>
<protein>
    <submittedName>
        <fullName evidence="1">Jg18796 protein</fullName>
    </submittedName>
</protein>
<name>A0A8S4S7Y6_9NEOP</name>
<accession>A0A8S4S7Y6</accession>
<dbReference type="EMBL" id="CAKXAJ010025998">
    <property type="protein sequence ID" value="CAH2249612.1"/>
    <property type="molecule type" value="Genomic_DNA"/>
</dbReference>
<proteinExistence type="predicted"/>
<keyword evidence="2" id="KW-1185">Reference proteome</keyword>
<evidence type="ECO:0000313" key="2">
    <source>
        <dbReference type="Proteomes" id="UP000838756"/>
    </source>
</evidence>
<gene>
    <name evidence="1" type="primary">jg18796</name>
    <name evidence="1" type="ORF">PAEG_LOCUS21936</name>
</gene>
<evidence type="ECO:0000313" key="1">
    <source>
        <dbReference type="EMBL" id="CAH2249612.1"/>
    </source>
</evidence>